<dbReference type="PANTHER" id="PTHR24221:SF654">
    <property type="entry name" value="ATP-BINDING CASSETTE SUB-FAMILY B MEMBER 6"/>
    <property type="match status" value="1"/>
</dbReference>
<evidence type="ECO:0000256" key="2">
    <source>
        <dbReference type="ARBA" id="ARBA00022692"/>
    </source>
</evidence>
<feature type="transmembrane region" description="Helical" evidence="7">
    <location>
        <begin position="161"/>
        <end position="179"/>
    </location>
</feature>
<feature type="transmembrane region" description="Helical" evidence="7">
    <location>
        <begin position="69"/>
        <end position="96"/>
    </location>
</feature>
<dbReference type="EMBL" id="JBHUMB010000006">
    <property type="protein sequence ID" value="MFD2743241.1"/>
    <property type="molecule type" value="Genomic_DNA"/>
</dbReference>
<organism evidence="10 11">
    <name type="scientific">Sphingobacterium populi</name>
    <dbReference type="NCBI Taxonomy" id="1812824"/>
    <lineage>
        <taxon>Bacteria</taxon>
        <taxon>Pseudomonadati</taxon>
        <taxon>Bacteroidota</taxon>
        <taxon>Sphingobacteriia</taxon>
        <taxon>Sphingobacteriales</taxon>
        <taxon>Sphingobacteriaceae</taxon>
        <taxon>Sphingobacterium</taxon>
    </lineage>
</organism>
<dbReference type="InterPro" id="IPR011527">
    <property type="entry name" value="ABC1_TM_dom"/>
</dbReference>
<dbReference type="Gene3D" id="3.40.50.300">
    <property type="entry name" value="P-loop containing nucleotide triphosphate hydrolases"/>
    <property type="match status" value="1"/>
</dbReference>
<dbReference type="Gene3D" id="1.20.1560.10">
    <property type="entry name" value="ABC transporter type 1, transmembrane domain"/>
    <property type="match status" value="1"/>
</dbReference>
<evidence type="ECO:0000256" key="1">
    <source>
        <dbReference type="ARBA" id="ARBA00004651"/>
    </source>
</evidence>
<dbReference type="Proteomes" id="UP001597418">
    <property type="component" value="Unassembled WGS sequence"/>
</dbReference>
<dbReference type="InterPro" id="IPR003439">
    <property type="entry name" value="ABC_transporter-like_ATP-bd"/>
</dbReference>
<comment type="caution">
    <text evidence="10">The sequence shown here is derived from an EMBL/GenBank/DDBJ whole genome shotgun (WGS) entry which is preliminary data.</text>
</comment>
<keyword evidence="5 7" id="KW-1133">Transmembrane helix</keyword>
<dbReference type="SMART" id="SM00382">
    <property type="entry name" value="AAA"/>
    <property type="match status" value="1"/>
</dbReference>
<protein>
    <submittedName>
        <fullName evidence="10">ABC transporter ATP-binding protein</fullName>
    </submittedName>
</protein>
<dbReference type="GO" id="GO:0005524">
    <property type="term" value="F:ATP binding"/>
    <property type="evidence" value="ECO:0007669"/>
    <property type="project" value="UniProtKB-KW"/>
</dbReference>
<dbReference type="PANTHER" id="PTHR24221">
    <property type="entry name" value="ATP-BINDING CASSETTE SUB-FAMILY B"/>
    <property type="match status" value="1"/>
</dbReference>
<evidence type="ECO:0000259" key="9">
    <source>
        <dbReference type="PROSITE" id="PS50929"/>
    </source>
</evidence>
<keyword evidence="4 10" id="KW-0067">ATP-binding</keyword>
<keyword evidence="11" id="KW-1185">Reference proteome</keyword>
<dbReference type="InterPro" id="IPR039421">
    <property type="entry name" value="Type_1_exporter"/>
</dbReference>
<evidence type="ECO:0000259" key="8">
    <source>
        <dbReference type="PROSITE" id="PS50893"/>
    </source>
</evidence>
<dbReference type="PROSITE" id="PS50893">
    <property type="entry name" value="ABC_TRANSPORTER_2"/>
    <property type="match status" value="1"/>
</dbReference>
<feature type="domain" description="ABC transporter" evidence="8">
    <location>
        <begin position="359"/>
        <end position="594"/>
    </location>
</feature>
<accession>A0ABW5UEE2</accession>
<evidence type="ECO:0000256" key="7">
    <source>
        <dbReference type="SAM" id="Phobius"/>
    </source>
</evidence>
<dbReference type="InterPro" id="IPR003593">
    <property type="entry name" value="AAA+_ATPase"/>
</dbReference>
<keyword evidence="6 7" id="KW-0472">Membrane</keyword>
<comment type="subcellular location">
    <subcellularLocation>
        <location evidence="1">Cell membrane</location>
        <topology evidence="1">Multi-pass membrane protein</topology>
    </subcellularLocation>
</comment>
<evidence type="ECO:0000313" key="10">
    <source>
        <dbReference type="EMBL" id="MFD2743241.1"/>
    </source>
</evidence>
<dbReference type="PROSITE" id="PS00211">
    <property type="entry name" value="ABC_TRANSPORTER_1"/>
    <property type="match status" value="1"/>
</dbReference>
<keyword evidence="2 7" id="KW-0812">Transmembrane</keyword>
<dbReference type="Pfam" id="PF00005">
    <property type="entry name" value="ABC_tran"/>
    <property type="match status" value="1"/>
</dbReference>
<dbReference type="RefSeq" id="WP_066756188.1">
    <property type="nucleotide sequence ID" value="NZ_JBHUMB010000006.1"/>
</dbReference>
<dbReference type="InterPro" id="IPR027417">
    <property type="entry name" value="P-loop_NTPase"/>
</dbReference>
<gene>
    <name evidence="10" type="ORF">ACFSQ6_07510</name>
</gene>
<feature type="transmembrane region" description="Helical" evidence="7">
    <location>
        <begin position="20"/>
        <end position="49"/>
    </location>
</feature>
<name>A0ABW5UEE2_9SPHI</name>
<keyword evidence="3" id="KW-0547">Nucleotide-binding</keyword>
<evidence type="ECO:0000256" key="6">
    <source>
        <dbReference type="ARBA" id="ARBA00023136"/>
    </source>
</evidence>
<sequence length="597" mass="67488">MLKQFIKKYFKNFTYFYRYLQYRIFIVIGLTFMFGLMDGLGLSMFLPLFQIAADREGGSTASSPTEDNFLMNFFTVLGIEFTLVNMLILMVVFFAFKGLFFYVKSIYDAKVSRYFLVSTRKNLLEKFAHLSFRYFIKADVGAVQNLMTNEINNLLYAFRDYLIIVQKGVMVIVYMLFAFAMNAEFAILIMVGGLLFNFVFQWIYKFTLVASRKLVKESNDYQGTIIQLVANFKYLKATGFIKEYAKRVTQNIESIEAVNYRLGKLGSITGAIREPILIFIVAAVILLQVYMRESPLSTIIVSLLFFYRALTNLTDLQAQYNYFLGKVGTMENVAQFSDDIGSNREQEGQIKYEKLKNGLTFQDIYFAYGNHQIIKGINFEIAKNNTVALVGESGSGKSTLVNLLAGLLDANSGTYLVDGKSIASLNKYTFQNKVGYISQDTVIFNASVYNNVTLWAEPNTENLARFQKALDRASLSLFVDGLAEGKETVLGNNGINLSGGQKQRISIARELFKEVDILILDEATSALDSETEKTIQENIDALKGQFTIIIIAHRLATIRNADKVVLMSDGKIVSQGDFDALKESSPKFKKMVQLQEL</sequence>
<proteinExistence type="predicted"/>
<feature type="transmembrane region" description="Helical" evidence="7">
    <location>
        <begin position="271"/>
        <end position="291"/>
    </location>
</feature>
<dbReference type="InterPro" id="IPR036640">
    <property type="entry name" value="ABC1_TM_sf"/>
</dbReference>
<evidence type="ECO:0000256" key="5">
    <source>
        <dbReference type="ARBA" id="ARBA00022989"/>
    </source>
</evidence>
<feature type="domain" description="ABC transmembrane type-1" evidence="9">
    <location>
        <begin position="70"/>
        <end position="325"/>
    </location>
</feature>
<dbReference type="Pfam" id="PF00664">
    <property type="entry name" value="ABC_membrane"/>
    <property type="match status" value="1"/>
</dbReference>
<reference evidence="11" key="1">
    <citation type="journal article" date="2019" name="Int. J. Syst. Evol. Microbiol.">
        <title>The Global Catalogue of Microorganisms (GCM) 10K type strain sequencing project: providing services to taxonomists for standard genome sequencing and annotation.</title>
        <authorList>
            <consortium name="The Broad Institute Genomics Platform"/>
            <consortium name="The Broad Institute Genome Sequencing Center for Infectious Disease"/>
            <person name="Wu L."/>
            <person name="Ma J."/>
        </authorList>
    </citation>
    <scope>NUCLEOTIDE SEQUENCE [LARGE SCALE GENOMIC DNA]</scope>
    <source>
        <strain evidence="11">KCTC 42247</strain>
    </source>
</reference>
<feature type="transmembrane region" description="Helical" evidence="7">
    <location>
        <begin position="185"/>
        <end position="204"/>
    </location>
</feature>
<dbReference type="SUPFAM" id="SSF90123">
    <property type="entry name" value="ABC transporter transmembrane region"/>
    <property type="match status" value="1"/>
</dbReference>
<evidence type="ECO:0000256" key="3">
    <source>
        <dbReference type="ARBA" id="ARBA00022741"/>
    </source>
</evidence>
<dbReference type="InterPro" id="IPR017871">
    <property type="entry name" value="ABC_transporter-like_CS"/>
</dbReference>
<evidence type="ECO:0000256" key="4">
    <source>
        <dbReference type="ARBA" id="ARBA00022840"/>
    </source>
</evidence>
<evidence type="ECO:0000313" key="11">
    <source>
        <dbReference type="Proteomes" id="UP001597418"/>
    </source>
</evidence>
<dbReference type="SUPFAM" id="SSF52540">
    <property type="entry name" value="P-loop containing nucleoside triphosphate hydrolases"/>
    <property type="match status" value="1"/>
</dbReference>
<dbReference type="PROSITE" id="PS50929">
    <property type="entry name" value="ABC_TM1F"/>
    <property type="match status" value="1"/>
</dbReference>